<dbReference type="EMBL" id="JBICCN010000232">
    <property type="protein sequence ID" value="KAL3085342.1"/>
    <property type="molecule type" value="Genomic_DNA"/>
</dbReference>
<evidence type="ECO:0000256" key="1">
    <source>
        <dbReference type="SAM" id="MobiDB-lite"/>
    </source>
</evidence>
<dbReference type="AlphaFoldDB" id="A0ABD2IZN5"/>
<comment type="caution">
    <text evidence="2">The sequence shown here is derived from an EMBL/GenBank/DDBJ whole genome shotgun (WGS) entry which is preliminary data.</text>
</comment>
<sequence>MKWAANVRERAENLSKFSSIGPLFTPLSGIKQHSASELRGQLPRGTDANAQQRELQRQPAKSFELFETASERKESAEKEQTKQCKEFAAAGLTSGETSEAASDRKENTEKRRKKQSEEFAAAAGLTPTDELDITASTSTPSFLRNLSFVYRMPKLFRTNTYSFKK</sequence>
<gene>
    <name evidence="2" type="ORF">niasHS_010411</name>
</gene>
<protein>
    <submittedName>
        <fullName evidence="2">Uncharacterized protein</fullName>
    </submittedName>
</protein>
<proteinExistence type="predicted"/>
<reference evidence="2 3" key="1">
    <citation type="submission" date="2024-10" db="EMBL/GenBank/DDBJ databases">
        <authorList>
            <person name="Kim D."/>
        </authorList>
    </citation>
    <scope>NUCLEOTIDE SEQUENCE [LARGE SCALE GENOMIC DNA]</scope>
    <source>
        <strain evidence="2">Taebaek</strain>
    </source>
</reference>
<keyword evidence="3" id="KW-1185">Reference proteome</keyword>
<name>A0ABD2IZN5_HETSC</name>
<dbReference type="Proteomes" id="UP001620645">
    <property type="component" value="Unassembled WGS sequence"/>
</dbReference>
<evidence type="ECO:0000313" key="3">
    <source>
        <dbReference type="Proteomes" id="UP001620645"/>
    </source>
</evidence>
<feature type="region of interest" description="Disordered" evidence="1">
    <location>
        <begin position="88"/>
        <end position="132"/>
    </location>
</feature>
<feature type="region of interest" description="Disordered" evidence="1">
    <location>
        <begin position="15"/>
        <end position="62"/>
    </location>
</feature>
<evidence type="ECO:0000313" key="2">
    <source>
        <dbReference type="EMBL" id="KAL3085342.1"/>
    </source>
</evidence>
<accession>A0ABD2IZN5</accession>
<organism evidence="2 3">
    <name type="scientific">Heterodera schachtii</name>
    <name type="common">Sugarbeet cyst nematode worm</name>
    <name type="synonym">Tylenchus schachtii</name>
    <dbReference type="NCBI Taxonomy" id="97005"/>
    <lineage>
        <taxon>Eukaryota</taxon>
        <taxon>Metazoa</taxon>
        <taxon>Ecdysozoa</taxon>
        <taxon>Nematoda</taxon>
        <taxon>Chromadorea</taxon>
        <taxon>Rhabditida</taxon>
        <taxon>Tylenchina</taxon>
        <taxon>Tylenchomorpha</taxon>
        <taxon>Tylenchoidea</taxon>
        <taxon>Heteroderidae</taxon>
        <taxon>Heteroderinae</taxon>
        <taxon>Heterodera</taxon>
    </lineage>
</organism>